<dbReference type="InterPro" id="IPR023352">
    <property type="entry name" value="MAPEG-like_dom_sf"/>
</dbReference>
<dbReference type="PATRIC" id="fig|1121015.4.peg.429"/>
<keyword evidence="2 7" id="KW-0812">Transmembrane</keyword>
<feature type="transmembrane region" description="Helical" evidence="7">
    <location>
        <begin position="6"/>
        <end position="23"/>
    </location>
</feature>
<evidence type="ECO:0000256" key="4">
    <source>
        <dbReference type="ARBA" id="ARBA00022824"/>
    </source>
</evidence>
<dbReference type="AlphaFoldDB" id="A0A091B1Q6"/>
<comment type="subcellular location">
    <subcellularLocation>
        <location evidence="1">Endoplasmic reticulum membrane</location>
        <topology evidence="1">Multi-pass membrane protein</topology>
    </subcellularLocation>
</comment>
<evidence type="ECO:0000256" key="6">
    <source>
        <dbReference type="ARBA" id="ARBA00023136"/>
    </source>
</evidence>
<name>A0A091B1Q6_9GAMM</name>
<keyword evidence="5 7" id="KW-1133">Transmembrane helix</keyword>
<keyword evidence="3" id="KW-0434">Leukotriene biosynthesis</keyword>
<evidence type="ECO:0000256" key="7">
    <source>
        <dbReference type="SAM" id="Phobius"/>
    </source>
</evidence>
<reference evidence="8 9" key="1">
    <citation type="submission" date="2013-09" db="EMBL/GenBank/DDBJ databases">
        <title>Genome sequencing of Arenimonas oryziterrae.</title>
        <authorList>
            <person name="Chen F."/>
            <person name="Wang G."/>
        </authorList>
    </citation>
    <scope>NUCLEOTIDE SEQUENCE [LARGE SCALE GENOMIC DNA]</scope>
    <source>
        <strain evidence="8 9">YC6267</strain>
    </source>
</reference>
<dbReference type="PANTHER" id="PTHR10250">
    <property type="entry name" value="MICROSOMAL GLUTATHIONE S-TRANSFERASE"/>
    <property type="match status" value="1"/>
</dbReference>
<feature type="transmembrane region" description="Helical" evidence="7">
    <location>
        <begin position="75"/>
        <end position="92"/>
    </location>
</feature>
<dbReference type="EMBL" id="AVCI01000001">
    <property type="protein sequence ID" value="KFN44844.1"/>
    <property type="molecule type" value="Genomic_DNA"/>
</dbReference>
<dbReference type="PRINTS" id="PR00488">
    <property type="entry name" value="5LPOXGNASEAP"/>
</dbReference>
<dbReference type="SUPFAM" id="SSF161084">
    <property type="entry name" value="MAPEG domain-like"/>
    <property type="match status" value="1"/>
</dbReference>
<organism evidence="8 9">
    <name type="scientific">Arenimonas oryziterrae DSM 21050 = YC6267</name>
    <dbReference type="NCBI Taxonomy" id="1121015"/>
    <lineage>
        <taxon>Bacteria</taxon>
        <taxon>Pseudomonadati</taxon>
        <taxon>Pseudomonadota</taxon>
        <taxon>Gammaproteobacteria</taxon>
        <taxon>Lysobacterales</taxon>
        <taxon>Lysobacteraceae</taxon>
        <taxon>Arenimonas</taxon>
    </lineage>
</organism>
<dbReference type="Pfam" id="PF01124">
    <property type="entry name" value="MAPEG"/>
    <property type="match status" value="1"/>
</dbReference>
<gene>
    <name evidence="8" type="ORF">N789_02175</name>
</gene>
<keyword evidence="6 7" id="KW-0472">Membrane</keyword>
<dbReference type="Gene3D" id="1.20.120.550">
    <property type="entry name" value="Membrane associated eicosanoid/glutathione metabolism-like domain"/>
    <property type="match status" value="1"/>
</dbReference>
<dbReference type="GO" id="GO:0008047">
    <property type="term" value="F:enzyme activator activity"/>
    <property type="evidence" value="ECO:0007669"/>
    <property type="project" value="InterPro"/>
</dbReference>
<feature type="transmembrane region" description="Helical" evidence="7">
    <location>
        <begin position="104"/>
        <end position="123"/>
    </location>
</feature>
<evidence type="ECO:0000256" key="3">
    <source>
        <dbReference type="ARBA" id="ARBA00022751"/>
    </source>
</evidence>
<dbReference type="OrthoDB" id="464934at2"/>
<proteinExistence type="predicted"/>
<dbReference type="GO" id="GO:0004602">
    <property type="term" value="F:glutathione peroxidase activity"/>
    <property type="evidence" value="ECO:0007669"/>
    <property type="project" value="TreeGrafter"/>
</dbReference>
<evidence type="ECO:0000256" key="5">
    <source>
        <dbReference type="ARBA" id="ARBA00022989"/>
    </source>
</evidence>
<keyword evidence="4" id="KW-0256">Endoplasmic reticulum</keyword>
<dbReference type="eggNOG" id="COG3788">
    <property type="taxonomic scope" value="Bacteria"/>
</dbReference>
<dbReference type="InterPro" id="IPR050997">
    <property type="entry name" value="MAPEG"/>
</dbReference>
<dbReference type="RefSeq" id="WP_022969015.1">
    <property type="nucleotide sequence ID" value="NZ_ATVD01000002.1"/>
</dbReference>
<sequence length="129" mass="14244">MHLHAALITALNVVLIFVAMLLVGRARGRSGIEAPAITGDPGFERAFRAHQNTLEQTMMFLPVLWLATLYSNEKYAAWLGFAWLAGRLWYVFGYIQDAGKRSGGFLVGFLAFALLTLMALWGIGKQLLA</sequence>
<evidence type="ECO:0000313" key="9">
    <source>
        <dbReference type="Proteomes" id="UP000029385"/>
    </source>
</evidence>
<evidence type="ECO:0000256" key="2">
    <source>
        <dbReference type="ARBA" id="ARBA00022692"/>
    </source>
</evidence>
<dbReference type="InterPro" id="IPR001446">
    <property type="entry name" value="5_LipOase_AP"/>
</dbReference>
<accession>A0A091B1Q6</accession>
<protein>
    <recommendedName>
        <fullName evidence="10">MAPEG family protein</fullName>
    </recommendedName>
</protein>
<dbReference type="InterPro" id="IPR001129">
    <property type="entry name" value="Membr-assoc_MAPEG"/>
</dbReference>
<dbReference type="Proteomes" id="UP000029385">
    <property type="component" value="Unassembled WGS sequence"/>
</dbReference>
<keyword evidence="9" id="KW-1185">Reference proteome</keyword>
<dbReference type="PANTHER" id="PTHR10250:SF15">
    <property type="entry name" value="MICROSOMAL GLUTATHIONE S-TRANSFERASE-RELATED"/>
    <property type="match status" value="1"/>
</dbReference>
<dbReference type="GO" id="GO:0004364">
    <property type="term" value="F:glutathione transferase activity"/>
    <property type="evidence" value="ECO:0007669"/>
    <property type="project" value="TreeGrafter"/>
</dbReference>
<dbReference type="GO" id="GO:0019370">
    <property type="term" value="P:leukotriene biosynthetic process"/>
    <property type="evidence" value="ECO:0007669"/>
    <property type="project" value="UniProtKB-KW"/>
</dbReference>
<dbReference type="GO" id="GO:0016020">
    <property type="term" value="C:membrane"/>
    <property type="evidence" value="ECO:0007669"/>
    <property type="project" value="InterPro"/>
</dbReference>
<evidence type="ECO:0000256" key="1">
    <source>
        <dbReference type="ARBA" id="ARBA00004477"/>
    </source>
</evidence>
<evidence type="ECO:0000313" key="8">
    <source>
        <dbReference type="EMBL" id="KFN44844.1"/>
    </source>
</evidence>
<comment type="caution">
    <text evidence="8">The sequence shown here is derived from an EMBL/GenBank/DDBJ whole genome shotgun (WGS) entry which is preliminary data.</text>
</comment>
<dbReference type="STRING" id="1121015.GCA_000420545_01379"/>
<evidence type="ECO:0008006" key="10">
    <source>
        <dbReference type="Google" id="ProtNLM"/>
    </source>
</evidence>